<dbReference type="AlphaFoldDB" id="T1GKE9"/>
<keyword evidence="4" id="KW-1185">Reference proteome</keyword>
<evidence type="ECO:0000256" key="1">
    <source>
        <dbReference type="SAM" id="Phobius"/>
    </source>
</evidence>
<dbReference type="SUPFAM" id="SSF50800">
    <property type="entry name" value="PK beta-barrel domain-like"/>
    <property type="match status" value="1"/>
</dbReference>
<evidence type="ECO:0000313" key="4">
    <source>
        <dbReference type="Proteomes" id="UP000015102"/>
    </source>
</evidence>
<dbReference type="OMA" id="MFLVYNE"/>
<dbReference type="InterPro" id="IPR011037">
    <property type="entry name" value="Pyrv_Knase-like_insert_dom_sf"/>
</dbReference>
<accession>T1GKE9</accession>
<name>T1GKE9_MEGSC</name>
<organism evidence="3 4">
    <name type="scientific">Megaselia scalaris</name>
    <name type="common">Humpbacked fly</name>
    <name type="synonym">Phora scalaris</name>
    <dbReference type="NCBI Taxonomy" id="36166"/>
    <lineage>
        <taxon>Eukaryota</taxon>
        <taxon>Metazoa</taxon>
        <taxon>Ecdysozoa</taxon>
        <taxon>Arthropoda</taxon>
        <taxon>Hexapoda</taxon>
        <taxon>Insecta</taxon>
        <taxon>Pterygota</taxon>
        <taxon>Neoptera</taxon>
        <taxon>Endopterygota</taxon>
        <taxon>Diptera</taxon>
        <taxon>Brachycera</taxon>
        <taxon>Muscomorpha</taxon>
        <taxon>Platypezoidea</taxon>
        <taxon>Phoridae</taxon>
        <taxon>Megaseliini</taxon>
        <taxon>Megaselia</taxon>
    </lineage>
</organism>
<evidence type="ECO:0000313" key="3">
    <source>
        <dbReference type="EnsemblMetazoa" id="MESCA003972-PA"/>
    </source>
</evidence>
<dbReference type="GO" id="GO:0003824">
    <property type="term" value="F:catalytic activity"/>
    <property type="evidence" value="ECO:0007669"/>
    <property type="project" value="InterPro"/>
</dbReference>
<reference evidence="4" key="1">
    <citation type="submission" date="2013-02" db="EMBL/GenBank/DDBJ databases">
        <authorList>
            <person name="Hughes D."/>
        </authorList>
    </citation>
    <scope>NUCLEOTIDE SEQUENCE</scope>
    <source>
        <strain>Durham</strain>
        <strain evidence="4">NC isolate 2 -- Noor lab</strain>
    </source>
</reference>
<proteinExistence type="predicted"/>
<dbReference type="PROSITE" id="PS51340">
    <property type="entry name" value="MOSC"/>
    <property type="match status" value="1"/>
</dbReference>
<dbReference type="EMBL" id="CAQQ02390643">
    <property type="status" value="NOT_ANNOTATED_CDS"/>
    <property type="molecule type" value="Genomic_DNA"/>
</dbReference>
<protein>
    <recommendedName>
        <fullName evidence="2">MOSC domain-containing protein</fullName>
    </recommendedName>
</protein>
<dbReference type="Proteomes" id="UP000015102">
    <property type="component" value="Unassembled WGS sequence"/>
</dbReference>
<dbReference type="GO" id="GO:0030170">
    <property type="term" value="F:pyridoxal phosphate binding"/>
    <property type="evidence" value="ECO:0007669"/>
    <property type="project" value="InterPro"/>
</dbReference>
<evidence type="ECO:0000259" key="2">
    <source>
        <dbReference type="PROSITE" id="PS51340"/>
    </source>
</evidence>
<reference evidence="3" key="2">
    <citation type="submission" date="2015-06" db="UniProtKB">
        <authorList>
            <consortium name="EnsemblMetazoa"/>
        </authorList>
    </citation>
    <scope>IDENTIFICATION</scope>
</reference>
<dbReference type="InterPro" id="IPR005302">
    <property type="entry name" value="MoCF_Sase_C"/>
</dbReference>
<dbReference type="Pfam" id="PF03476">
    <property type="entry name" value="MOSC_N"/>
    <property type="match status" value="1"/>
</dbReference>
<feature type="transmembrane region" description="Helical" evidence="1">
    <location>
        <begin position="6"/>
        <end position="27"/>
    </location>
</feature>
<dbReference type="HOGENOM" id="CLU_028286_6_1_1"/>
<dbReference type="SUPFAM" id="SSF141673">
    <property type="entry name" value="MOSC N-terminal domain-like"/>
    <property type="match status" value="1"/>
</dbReference>
<dbReference type="EnsemblMetazoa" id="MESCA003972-RA">
    <property type="protein sequence ID" value="MESCA003972-PA"/>
    <property type="gene ID" value="MESCA003972"/>
</dbReference>
<sequence length="314" mass="36303">MDFTKQKIVLGVGMGISLSTFLAFYLYKKFKKGSKIPKEWRKVGKLVEISYFPLRSCSGIELDEGFCGEFGLGEGNFHDRIFQLVDIKSGEIGFAGKRPKLYEIKTQKIDDNILKVSAHGMEDLIIDVHEIAKGKEYYHDVYGFVVPLLDCGEKFDIWFSRFLLGKDTGLKLSMSRTPVVKTNWFRRTPKVNFYMATTTSSLKDLNSRLENPVSNRQFRGNFMIETVDEAYSEDDWRWLKIGNEAIFKWNAPCYRCILPNVRPITAQRSKDGEPFKTLKRYRMRKGEKEPIYGTYFDAVQNGVVRKGDEVFVAY</sequence>
<dbReference type="GO" id="GO:0030151">
    <property type="term" value="F:molybdenum ion binding"/>
    <property type="evidence" value="ECO:0007669"/>
    <property type="project" value="InterPro"/>
</dbReference>
<keyword evidence="1" id="KW-0812">Transmembrane</keyword>
<feature type="domain" description="MOSC" evidence="2">
    <location>
        <begin position="157"/>
        <end position="313"/>
    </location>
</feature>
<dbReference type="Pfam" id="PF03473">
    <property type="entry name" value="MOSC"/>
    <property type="match status" value="1"/>
</dbReference>
<dbReference type="STRING" id="36166.T1GKE9"/>
<dbReference type="InterPro" id="IPR005303">
    <property type="entry name" value="MOCOS_middle"/>
</dbReference>
<keyword evidence="1" id="KW-1133">Transmembrane helix</keyword>
<keyword evidence="1" id="KW-0472">Membrane</keyword>